<accession>A0A5B1CM74</accession>
<dbReference type="GO" id="GO:0031071">
    <property type="term" value="F:cysteine desulfurase activity"/>
    <property type="evidence" value="ECO:0007669"/>
    <property type="project" value="UniProtKB-EC"/>
</dbReference>
<feature type="domain" description="Aminotransferase class V" evidence="6">
    <location>
        <begin position="7"/>
        <end position="371"/>
    </location>
</feature>
<comment type="similarity">
    <text evidence="2">Belongs to the class-V pyridoxal-phosphate-dependent aminotransferase family. Csd subfamily.</text>
</comment>
<dbReference type="EC" id="2.8.1.7" evidence="3"/>
<dbReference type="SUPFAM" id="SSF53383">
    <property type="entry name" value="PLP-dependent transferases"/>
    <property type="match status" value="1"/>
</dbReference>
<comment type="cofactor">
    <cofactor evidence="1">
        <name>pyridoxal 5'-phosphate</name>
        <dbReference type="ChEBI" id="CHEBI:597326"/>
    </cofactor>
</comment>
<gene>
    <name evidence="7" type="primary">csd_1</name>
    <name evidence="7" type="ORF">LF1_39280</name>
</gene>
<name>A0A5B1CM74_9BACT</name>
<evidence type="ECO:0000256" key="2">
    <source>
        <dbReference type="ARBA" id="ARBA00010447"/>
    </source>
</evidence>
<evidence type="ECO:0000256" key="4">
    <source>
        <dbReference type="ARBA" id="ARBA00022898"/>
    </source>
</evidence>
<dbReference type="Gene3D" id="3.90.1150.10">
    <property type="entry name" value="Aspartate Aminotransferase, domain 1"/>
    <property type="match status" value="1"/>
</dbReference>
<comment type="catalytic activity">
    <reaction evidence="5">
        <text>(sulfur carrier)-H + L-cysteine = (sulfur carrier)-SH + L-alanine</text>
        <dbReference type="Rhea" id="RHEA:43892"/>
        <dbReference type="Rhea" id="RHEA-COMP:14737"/>
        <dbReference type="Rhea" id="RHEA-COMP:14739"/>
        <dbReference type="ChEBI" id="CHEBI:29917"/>
        <dbReference type="ChEBI" id="CHEBI:35235"/>
        <dbReference type="ChEBI" id="CHEBI:57972"/>
        <dbReference type="ChEBI" id="CHEBI:64428"/>
        <dbReference type="EC" id="2.8.1.7"/>
    </reaction>
</comment>
<evidence type="ECO:0000259" key="6">
    <source>
        <dbReference type="Pfam" id="PF00266"/>
    </source>
</evidence>
<dbReference type="InterPro" id="IPR015421">
    <property type="entry name" value="PyrdxlP-dep_Trfase_major"/>
</dbReference>
<dbReference type="OrthoDB" id="9804366at2"/>
<evidence type="ECO:0000256" key="1">
    <source>
        <dbReference type="ARBA" id="ARBA00001933"/>
    </source>
</evidence>
<evidence type="ECO:0000256" key="3">
    <source>
        <dbReference type="ARBA" id="ARBA00012239"/>
    </source>
</evidence>
<keyword evidence="4" id="KW-0663">Pyridoxal phosphate</keyword>
<dbReference type="AlphaFoldDB" id="A0A5B1CM74"/>
<dbReference type="Proteomes" id="UP000322699">
    <property type="component" value="Unassembled WGS sequence"/>
</dbReference>
<comment type="caution">
    <text evidence="7">The sequence shown here is derived from an EMBL/GenBank/DDBJ whole genome shotgun (WGS) entry which is preliminary data.</text>
</comment>
<dbReference type="EMBL" id="VRLW01000001">
    <property type="protein sequence ID" value="KAA1261381.1"/>
    <property type="molecule type" value="Genomic_DNA"/>
</dbReference>
<dbReference type="RefSeq" id="WP_068257931.1">
    <property type="nucleotide sequence ID" value="NZ_LWSK01000001.1"/>
</dbReference>
<dbReference type="InterPro" id="IPR015422">
    <property type="entry name" value="PyrdxlP-dep_Trfase_small"/>
</dbReference>
<reference evidence="7 8" key="1">
    <citation type="submission" date="2019-08" db="EMBL/GenBank/DDBJ databases">
        <title>Deep-cultivation of Planctomycetes and their phenomic and genomic characterization uncovers novel biology.</title>
        <authorList>
            <person name="Wiegand S."/>
            <person name="Jogler M."/>
            <person name="Boedeker C."/>
            <person name="Pinto D."/>
            <person name="Vollmers J."/>
            <person name="Rivas-Marin E."/>
            <person name="Kohn T."/>
            <person name="Peeters S.H."/>
            <person name="Heuer A."/>
            <person name="Rast P."/>
            <person name="Oberbeckmann S."/>
            <person name="Bunk B."/>
            <person name="Jeske O."/>
            <person name="Meyerdierks A."/>
            <person name="Storesund J.E."/>
            <person name="Kallscheuer N."/>
            <person name="Luecker S."/>
            <person name="Lage O.M."/>
            <person name="Pohl T."/>
            <person name="Merkel B.J."/>
            <person name="Hornburger P."/>
            <person name="Mueller R.-W."/>
            <person name="Bruemmer F."/>
            <person name="Labrenz M."/>
            <person name="Spormann A.M."/>
            <person name="Op Den Camp H."/>
            <person name="Overmann J."/>
            <person name="Amann R."/>
            <person name="Jetten M.S.M."/>
            <person name="Mascher T."/>
            <person name="Medema M.H."/>
            <person name="Devos D.P."/>
            <person name="Kaster A.-K."/>
            <person name="Ovreas L."/>
            <person name="Rohde M."/>
            <person name="Galperin M.Y."/>
            <person name="Jogler C."/>
        </authorList>
    </citation>
    <scope>NUCLEOTIDE SEQUENCE [LARGE SCALE GENOMIC DNA]</scope>
    <source>
        <strain evidence="7 8">LF1</strain>
    </source>
</reference>
<dbReference type="PANTHER" id="PTHR43586">
    <property type="entry name" value="CYSTEINE DESULFURASE"/>
    <property type="match status" value="1"/>
</dbReference>
<proteinExistence type="inferred from homology"/>
<dbReference type="PANTHER" id="PTHR43586:SF4">
    <property type="entry name" value="ISOPENICILLIN N EPIMERASE"/>
    <property type="match status" value="1"/>
</dbReference>
<organism evidence="7 8">
    <name type="scientific">Rubripirellula obstinata</name>
    <dbReference type="NCBI Taxonomy" id="406547"/>
    <lineage>
        <taxon>Bacteria</taxon>
        <taxon>Pseudomonadati</taxon>
        <taxon>Planctomycetota</taxon>
        <taxon>Planctomycetia</taxon>
        <taxon>Pirellulales</taxon>
        <taxon>Pirellulaceae</taxon>
        <taxon>Rubripirellula</taxon>
    </lineage>
</organism>
<dbReference type="Pfam" id="PF00266">
    <property type="entry name" value="Aminotran_5"/>
    <property type="match status" value="1"/>
</dbReference>
<evidence type="ECO:0000256" key="5">
    <source>
        <dbReference type="ARBA" id="ARBA00050776"/>
    </source>
</evidence>
<dbReference type="PIRSF" id="PIRSF005572">
    <property type="entry name" value="NifS"/>
    <property type="match status" value="1"/>
</dbReference>
<sequence length="383" mass="40075">MTGQRRIYLDHAATSWPKHDTVLKAMDEFARDCGATAGRGAYQSSMAANQILAKTRVAIAKLIGAESTNCISFHSGGTAALNAAIHGLLRPGDHVVTTAAEHNSVLRPLHFLAKRDAIRLTIVPVDDSGIVDALGVVEAVEDDTRMVAVTAASNVTGAVQPISAIGKALKDRSALFLCDAAQVFGAAPINVVDSHIDVLASPGHKASGGPSGTGLLYVNERLHDEIEPSIQGGTGSMSESLDMPTSFPEKLEAGNLHVSGIAGWLTSLERLKLDRTEEHCRELSRKLHDGLRAIAGTHVFGKPGPIPIASVQIDGLSASDVAMILDSEFGIEVRSGLHCAALIHRCIGTADEGTVRISAGAETTTADIDAVIEAVTQIASSIR</sequence>
<protein>
    <recommendedName>
        <fullName evidence="3">cysteine desulfurase</fullName>
        <ecNumber evidence="3">2.8.1.7</ecNumber>
    </recommendedName>
</protein>
<dbReference type="InterPro" id="IPR000192">
    <property type="entry name" value="Aminotrans_V_dom"/>
</dbReference>
<dbReference type="InterPro" id="IPR015424">
    <property type="entry name" value="PyrdxlP-dep_Trfase"/>
</dbReference>
<evidence type="ECO:0000313" key="8">
    <source>
        <dbReference type="Proteomes" id="UP000322699"/>
    </source>
</evidence>
<dbReference type="Gene3D" id="3.40.640.10">
    <property type="entry name" value="Type I PLP-dependent aspartate aminotransferase-like (Major domain)"/>
    <property type="match status" value="1"/>
</dbReference>
<dbReference type="InterPro" id="IPR016454">
    <property type="entry name" value="Cysteine_dSase"/>
</dbReference>
<keyword evidence="8" id="KW-1185">Reference proteome</keyword>
<keyword evidence="7" id="KW-0808">Transferase</keyword>
<evidence type="ECO:0000313" key="7">
    <source>
        <dbReference type="EMBL" id="KAA1261381.1"/>
    </source>
</evidence>